<dbReference type="AlphaFoldDB" id="A0A0A9VXM8"/>
<feature type="non-terminal residue" evidence="2">
    <location>
        <position position="369"/>
    </location>
</feature>
<dbReference type="EMBL" id="GBHO01044656">
    <property type="protein sequence ID" value="JAF98947.1"/>
    <property type="molecule type" value="Transcribed_RNA"/>
</dbReference>
<feature type="compositionally biased region" description="Polar residues" evidence="1">
    <location>
        <begin position="317"/>
        <end position="331"/>
    </location>
</feature>
<sequence length="369" mass="40460">MGRILRRRERDQEDSENVLARRLKQKTSQLKGVTKENKSLGKKITTVETTKRMALVDKTNKSSPPRDLRTAKDVPSKAVDWVDPKPAGLAKVVETPVEEAKLAISPNVKENRVPKYRVSPVGRPATRSRISVPSGGKENTSKAKVTRQKNDVRVQINDGGKVFKSTVDPEDQVPEIPLQAQMTPEDVPLKVADLVNPTKASIPGSDKVIEMPVEEANAPKTSPNLKENRVTKYRVFPVERPTTRSRTSVPTEGEGKTSRRKVVKNKNNAKIDDDGTNLEIDDDGKNLKSTTGSEGQVPEIPPQGLKTSRDVPLKSADSINSKPAISSSTEVEATLAGPVTSPGLKENRVPKYRSSPIEKPTTRSRILLP</sequence>
<feature type="region of interest" description="Disordered" evidence="1">
    <location>
        <begin position="55"/>
        <end position="75"/>
    </location>
</feature>
<gene>
    <name evidence="2" type="ORF">CM83_9855</name>
</gene>
<feature type="compositionally biased region" description="Low complexity" evidence="1">
    <location>
        <begin position="238"/>
        <end position="252"/>
    </location>
</feature>
<evidence type="ECO:0000256" key="1">
    <source>
        <dbReference type="SAM" id="MobiDB-lite"/>
    </source>
</evidence>
<reference evidence="2" key="2">
    <citation type="submission" date="2014-07" db="EMBL/GenBank/DDBJ databases">
        <authorList>
            <person name="Hull J."/>
        </authorList>
    </citation>
    <scope>NUCLEOTIDE SEQUENCE</scope>
</reference>
<feature type="region of interest" description="Disordered" evidence="1">
    <location>
        <begin position="118"/>
        <end position="148"/>
    </location>
</feature>
<protein>
    <submittedName>
        <fullName evidence="2">Uncharacterized protein</fullName>
    </submittedName>
</protein>
<accession>A0A0A9VXM8</accession>
<organism evidence="2">
    <name type="scientific">Lygus hesperus</name>
    <name type="common">Western plant bug</name>
    <dbReference type="NCBI Taxonomy" id="30085"/>
    <lineage>
        <taxon>Eukaryota</taxon>
        <taxon>Metazoa</taxon>
        <taxon>Ecdysozoa</taxon>
        <taxon>Arthropoda</taxon>
        <taxon>Hexapoda</taxon>
        <taxon>Insecta</taxon>
        <taxon>Pterygota</taxon>
        <taxon>Neoptera</taxon>
        <taxon>Paraneoptera</taxon>
        <taxon>Hemiptera</taxon>
        <taxon>Heteroptera</taxon>
        <taxon>Panheteroptera</taxon>
        <taxon>Cimicomorpha</taxon>
        <taxon>Miridae</taxon>
        <taxon>Mirini</taxon>
        <taxon>Lygus</taxon>
    </lineage>
</organism>
<reference evidence="2" key="1">
    <citation type="journal article" date="2014" name="PLoS ONE">
        <title>Transcriptome-Based Identification of ABC Transporters in the Western Tarnished Plant Bug Lygus hesperus.</title>
        <authorList>
            <person name="Hull J.J."/>
            <person name="Chaney K."/>
            <person name="Geib S.M."/>
            <person name="Fabrick J.A."/>
            <person name="Brent C.S."/>
            <person name="Walsh D."/>
            <person name="Lavine L.C."/>
        </authorList>
    </citation>
    <scope>NUCLEOTIDE SEQUENCE</scope>
</reference>
<evidence type="ECO:0000313" key="2">
    <source>
        <dbReference type="EMBL" id="JAF98947.1"/>
    </source>
</evidence>
<proteinExistence type="predicted"/>
<name>A0A0A9VXM8_LYGHE</name>
<feature type="region of interest" description="Disordered" evidence="1">
    <location>
        <begin position="233"/>
        <end position="369"/>
    </location>
</feature>
<feature type="region of interest" description="Disordered" evidence="1">
    <location>
        <begin position="1"/>
        <end position="39"/>
    </location>
</feature>